<reference evidence="3 4" key="1">
    <citation type="submission" date="2023-07" db="EMBL/GenBank/DDBJ databases">
        <title>Protaetiibacter sp. nov WY-16 isolated from soil.</title>
        <authorList>
            <person name="Liu B."/>
            <person name="Wan Y."/>
        </authorList>
    </citation>
    <scope>NUCLEOTIDE SEQUENCE [LARGE SCALE GENOMIC DNA]</scope>
    <source>
        <strain evidence="3 4">WY-16</strain>
    </source>
</reference>
<keyword evidence="1" id="KW-0812">Transmembrane</keyword>
<evidence type="ECO:0000313" key="3">
    <source>
        <dbReference type="EMBL" id="MDO7881972.1"/>
    </source>
</evidence>
<name>A0ABT9BLS4_9MICO</name>
<evidence type="ECO:0000259" key="2">
    <source>
        <dbReference type="Pfam" id="PF13548"/>
    </source>
</evidence>
<evidence type="ECO:0000313" key="4">
    <source>
        <dbReference type="Proteomes" id="UP001241072"/>
    </source>
</evidence>
<feature type="transmembrane region" description="Helical" evidence="1">
    <location>
        <begin position="105"/>
        <end position="123"/>
    </location>
</feature>
<evidence type="ECO:0000256" key="1">
    <source>
        <dbReference type="SAM" id="Phobius"/>
    </source>
</evidence>
<feature type="transmembrane region" description="Helical" evidence="1">
    <location>
        <begin position="47"/>
        <end position="66"/>
    </location>
</feature>
<feature type="transmembrane region" description="Helical" evidence="1">
    <location>
        <begin position="78"/>
        <end position="99"/>
    </location>
</feature>
<keyword evidence="1" id="KW-0472">Membrane</keyword>
<dbReference type="EMBL" id="JAUQUB010000001">
    <property type="protein sequence ID" value="MDO7881972.1"/>
    <property type="molecule type" value="Genomic_DNA"/>
</dbReference>
<sequence>MEFLTGTGLALAAGLNAYIPLLVLGLAGRFLDFVDLPSNWAWLENPWVLGILGVLLVIEIIADKIPVVDSINDWIQTIVRPVSGGIAFGSGAASGTAVVTDPAEFFTSGSWIPIAIGVLLALATHGAKMLARPVINAATVGTGAPVVSTAEDISSVTLSILALLLPILVLLAIVGLIAGLVVLFRRRRRKAALDEPVL</sequence>
<feature type="transmembrane region" description="Helical" evidence="1">
    <location>
        <begin position="160"/>
        <end position="184"/>
    </location>
</feature>
<dbReference type="RefSeq" id="WP_305002361.1">
    <property type="nucleotide sequence ID" value="NZ_JAUQUB010000001.1"/>
</dbReference>
<comment type="caution">
    <text evidence="3">The sequence shown here is derived from an EMBL/GenBank/DDBJ whole genome shotgun (WGS) entry which is preliminary data.</text>
</comment>
<keyword evidence="4" id="KW-1185">Reference proteome</keyword>
<dbReference type="Pfam" id="PF13548">
    <property type="entry name" value="DUF4126"/>
    <property type="match status" value="1"/>
</dbReference>
<keyword evidence="1" id="KW-1133">Transmembrane helix</keyword>
<gene>
    <name evidence="3" type="ORF">Q5716_06990</name>
</gene>
<protein>
    <submittedName>
        <fullName evidence="3">DUF4126 domain-containing protein</fullName>
    </submittedName>
</protein>
<proteinExistence type="predicted"/>
<feature type="transmembrane region" description="Helical" evidence="1">
    <location>
        <begin position="7"/>
        <end position="27"/>
    </location>
</feature>
<organism evidence="3 4">
    <name type="scientific">Antiquaquibacter soli</name>
    <dbReference type="NCBI Taxonomy" id="3064523"/>
    <lineage>
        <taxon>Bacteria</taxon>
        <taxon>Bacillati</taxon>
        <taxon>Actinomycetota</taxon>
        <taxon>Actinomycetes</taxon>
        <taxon>Micrococcales</taxon>
        <taxon>Microbacteriaceae</taxon>
        <taxon>Antiquaquibacter</taxon>
    </lineage>
</organism>
<feature type="domain" description="DUF4126" evidence="2">
    <location>
        <begin position="4"/>
        <end position="185"/>
    </location>
</feature>
<dbReference type="Proteomes" id="UP001241072">
    <property type="component" value="Unassembled WGS sequence"/>
</dbReference>
<accession>A0ABT9BLS4</accession>
<dbReference type="InterPro" id="IPR025196">
    <property type="entry name" value="DUF4126"/>
</dbReference>